<keyword evidence="1" id="KW-0472">Membrane</keyword>
<evidence type="ECO:0000256" key="1">
    <source>
        <dbReference type="SAM" id="Phobius"/>
    </source>
</evidence>
<evidence type="ECO:0000313" key="3">
    <source>
        <dbReference type="Proteomes" id="UP000032803"/>
    </source>
</evidence>
<dbReference type="Proteomes" id="UP000032803">
    <property type="component" value="Chromosome I"/>
</dbReference>
<dbReference type="AlphaFoldDB" id="A0A0A8UQQ9"/>
<evidence type="ECO:0000313" key="2">
    <source>
        <dbReference type="EMBL" id="CEK09866.1"/>
    </source>
</evidence>
<feature type="transmembrane region" description="Helical" evidence="1">
    <location>
        <begin position="56"/>
        <end position="77"/>
    </location>
</feature>
<organism evidence="2 3">
    <name type="scientific">Legionella hackeliae</name>
    <dbReference type="NCBI Taxonomy" id="449"/>
    <lineage>
        <taxon>Bacteria</taxon>
        <taxon>Pseudomonadati</taxon>
        <taxon>Pseudomonadota</taxon>
        <taxon>Gammaproteobacteria</taxon>
        <taxon>Legionellales</taxon>
        <taxon>Legionellaceae</taxon>
        <taxon>Legionella</taxon>
    </lineage>
</organism>
<feature type="transmembrane region" description="Helical" evidence="1">
    <location>
        <begin position="84"/>
        <end position="103"/>
    </location>
</feature>
<keyword evidence="1" id="KW-1133">Transmembrane helix</keyword>
<proteinExistence type="predicted"/>
<sequence>MLRQSLIYLVLSILVVVFAKFAHMLIVYIDMLYAYINVKLTPIFSQSGLGLAIRKTILLVFIPVIIAAIPALTYRLVKGKDMPHLLELTWCLWLVIVLSNILIH</sequence>
<dbReference type="KEGG" id="lha:LHA_0783"/>
<dbReference type="OrthoDB" id="5654088at2"/>
<accession>A0A0A8UQQ9</accession>
<dbReference type="EMBL" id="LN681225">
    <property type="protein sequence ID" value="CEK09866.1"/>
    <property type="molecule type" value="Genomic_DNA"/>
</dbReference>
<dbReference type="STRING" id="449.LHA_0783"/>
<dbReference type="RefSeq" id="WP_045105330.1">
    <property type="nucleotide sequence ID" value="NZ_LN681225.1"/>
</dbReference>
<reference evidence="3" key="1">
    <citation type="submission" date="2014-09" db="EMBL/GenBank/DDBJ databases">
        <authorList>
            <person name="Gomez-Valero L."/>
        </authorList>
    </citation>
    <scope>NUCLEOTIDE SEQUENCE [LARGE SCALE GENOMIC DNA]</scope>
    <source>
        <strain evidence="3">ATCC35250</strain>
    </source>
</reference>
<gene>
    <name evidence="2" type="ORF">LHA_0783</name>
</gene>
<keyword evidence="1" id="KW-0812">Transmembrane</keyword>
<dbReference type="PATRIC" id="fig|449.7.peg.2872"/>
<keyword evidence="3" id="KW-1185">Reference proteome</keyword>
<feature type="transmembrane region" description="Helical" evidence="1">
    <location>
        <begin position="7"/>
        <end position="36"/>
    </location>
</feature>
<name>A0A0A8UQQ9_LEGHA</name>
<dbReference type="HOGENOM" id="CLU_176211_0_0_6"/>
<protein>
    <submittedName>
        <fullName evidence="2">Uncharacterized protein</fullName>
    </submittedName>
</protein>